<comment type="caution">
    <text evidence="1">The sequence shown here is derived from an EMBL/GenBank/DDBJ whole genome shotgun (WGS) entry which is preliminary data.</text>
</comment>
<name>A0ABQ5DVV9_9ASTR</name>
<protein>
    <submittedName>
        <fullName evidence="1">Uncharacterized protein</fullName>
    </submittedName>
</protein>
<dbReference type="EMBL" id="BQNB010015698">
    <property type="protein sequence ID" value="GJT43072.1"/>
    <property type="molecule type" value="Genomic_DNA"/>
</dbReference>
<organism evidence="1 2">
    <name type="scientific">Tanacetum coccineum</name>
    <dbReference type="NCBI Taxonomy" id="301880"/>
    <lineage>
        <taxon>Eukaryota</taxon>
        <taxon>Viridiplantae</taxon>
        <taxon>Streptophyta</taxon>
        <taxon>Embryophyta</taxon>
        <taxon>Tracheophyta</taxon>
        <taxon>Spermatophyta</taxon>
        <taxon>Magnoliopsida</taxon>
        <taxon>eudicotyledons</taxon>
        <taxon>Gunneridae</taxon>
        <taxon>Pentapetalae</taxon>
        <taxon>asterids</taxon>
        <taxon>campanulids</taxon>
        <taxon>Asterales</taxon>
        <taxon>Asteraceae</taxon>
        <taxon>Asteroideae</taxon>
        <taxon>Anthemideae</taxon>
        <taxon>Anthemidinae</taxon>
        <taxon>Tanacetum</taxon>
    </lineage>
</organism>
<accession>A0ABQ5DVV9</accession>
<dbReference type="Proteomes" id="UP001151760">
    <property type="component" value="Unassembled WGS sequence"/>
</dbReference>
<proteinExistence type="predicted"/>
<evidence type="ECO:0000313" key="2">
    <source>
        <dbReference type="Proteomes" id="UP001151760"/>
    </source>
</evidence>
<reference evidence="1" key="2">
    <citation type="submission" date="2022-01" db="EMBL/GenBank/DDBJ databases">
        <authorList>
            <person name="Yamashiro T."/>
            <person name="Shiraishi A."/>
            <person name="Satake H."/>
            <person name="Nakayama K."/>
        </authorList>
    </citation>
    <scope>NUCLEOTIDE SEQUENCE</scope>
</reference>
<reference evidence="1" key="1">
    <citation type="journal article" date="2022" name="Int. J. Mol. Sci.">
        <title>Draft Genome of Tanacetum Coccineum: Genomic Comparison of Closely Related Tanacetum-Family Plants.</title>
        <authorList>
            <person name="Yamashiro T."/>
            <person name="Shiraishi A."/>
            <person name="Nakayama K."/>
            <person name="Satake H."/>
        </authorList>
    </citation>
    <scope>NUCLEOTIDE SEQUENCE</scope>
</reference>
<gene>
    <name evidence="1" type="ORF">Tco_0951787</name>
</gene>
<keyword evidence="2" id="KW-1185">Reference proteome</keyword>
<evidence type="ECO:0000313" key="1">
    <source>
        <dbReference type="EMBL" id="GJT43072.1"/>
    </source>
</evidence>
<sequence length="139" mass="15201">METLETKRLHIVPTAMGRIPLSGLRRGVRGADATNYAKIGGHLLANHKLATEVMTFKRFVAVADPSPYNASKICCAFKPSLPHELPLGNNSMQLKTLSIFATRGAQKNVMQAWMGWLSKILSLQAFNSIITIWSYTGGG</sequence>